<protein>
    <submittedName>
        <fullName evidence="2">Uncharacterized protein</fullName>
    </submittedName>
</protein>
<reference evidence="2 3" key="1">
    <citation type="submission" date="2019-06" db="EMBL/GenBank/DDBJ databases">
        <title>Description of Kitasatospora acidophila sp. nov. isolated from pine grove soil, and reclassification of Streptomyces novaecaesareae to Kitasatospora novaeceasareae comb. nov.</title>
        <authorList>
            <person name="Kim M.J."/>
        </authorList>
    </citation>
    <scope>NUCLEOTIDE SEQUENCE [LARGE SCALE GENOMIC DNA]</scope>
    <source>
        <strain evidence="2 3">MMS16-CNU292</strain>
    </source>
</reference>
<evidence type="ECO:0000313" key="3">
    <source>
        <dbReference type="Proteomes" id="UP000319103"/>
    </source>
</evidence>
<evidence type="ECO:0000256" key="1">
    <source>
        <dbReference type="SAM" id="MobiDB-lite"/>
    </source>
</evidence>
<name>A0A540WB35_9ACTN</name>
<keyword evidence="3" id="KW-1185">Reference proteome</keyword>
<dbReference type="AlphaFoldDB" id="A0A540WB35"/>
<dbReference type="RefSeq" id="WP_141636618.1">
    <property type="nucleotide sequence ID" value="NZ_VIGB01000003.1"/>
</dbReference>
<organism evidence="2 3">
    <name type="scientific">Kitasatospora acidiphila</name>
    <dbReference type="NCBI Taxonomy" id="2567942"/>
    <lineage>
        <taxon>Bacteria</taxon>
        <taxon>Bacillati</taxon>
        <taxon>Actinomycetota</taxon>
        <taxon>Actinomycetes</taxon>
        <taxon>Kitasatosporales</taxon>
        <taxon>Streptomycetaceae</taxon>
        <taxon>Kitasatospora</taxon>
    </lineage>
</organism>
<dbReference type="Proteomes" id="UP000319103">
    <property type="component" value="Unassembled WGS sequence"/>
</dbReference>
<dbReference type="SUPFAM" id="SSF53756">
    <property type="entry name" value="UDP-Glycosyltransferase/glycogen phosphorylase"/>
    <property type="match status" value="1"/>
</dbReference>
<gene>
    <name evidence="2" type="ORF">E6W39_33060</name>
</gene>
<feature type="compositionally biased region" description="Polar residues" evidence="1">
    <location>
        <begin position="1"/>
        <end position="10"/>
    </location>
</feature>
<dbReference type="InterPro" id="IPR043148">
    <property type="entry name" value="TagF_C"/>
</dbReference>
<accession>A0A540WB35</accession>
<feature type="region of interest" description="Disordered" evidence="1">
    <location>
        <begin position="1"/>
        <end position="25"/>
    </location>
</feature>
<evidence type="ECO:0000313" key="2">
    <source>
        <dbReference type="EMBL" id="TQF06172.1"/>
    </source>
</evidence>
<proteinExistence type="predicted"/>
<sequence>MSSTQRQSGPVEQRSGPVQRDPGQWSTLPDCKKVLVVIHTLVYGRRLQDLLHLFRADLRVSVVFTVAPHAFNSGVESVLTELAGLVLPWEQACRTGFDLILTAGSQGMEQLHGPVVRLPHGAGHIKLSRPQDTATRTVGGLGRRYLTWQGRVVPRAFAVAHREEHDALAQLCPEALPITEVVGDASYDRIALGLGQRAAYRQALGLRDGERFVLVSSTWGLGSAFHRLDALLPRLLTELPAERYRLALLVHPNVHAGHGSWQVRAWLAAAGGDRLTLLPPQCDWRPALIAADFIIGDHGSVTLYGSMTGAPILIAQYPFRSVNRDSPGAQLARTAPALSLILRLDQQLDYAAEQYRPERYRAIADRISSEPGAFNSNMRRLLYRILELGEPAHHPGTEPLPLPEPLSAPKGIR</sequence>
<comment type="caution">
    <text evidence="2">The sequence shown here is derived from an EMBL/GenBank/DDBJ whole genome shotgun (WGS) entry which is preliminary data.</text>
</comment>
<dbReference type="OrthoDB" id="3661391at2"/>
<feature type="region of interest" description="Disordered" evidence="1">
    <location>
        <begin position="393"/>
        <end position="413"/>
    </location>
</feature>
<dbReference type="Gene3D" id="3.40.50.12580">
    <property type="match status" value="1"/>
</dbReference>
<dbReference type="EMBL" id="VIGB01000003">
    <property type="protein sequence ID" value="TQF06172.1"/>
    <property type="molecule type" value="Genomic_DNA"/>
</dbReference>